<dbReference type="PATRIC" id="fig|1408281.3.peg.660"/>
<dbReference type="KEGG" id="epo:Epro_0645"/>
<dbReference type="PANTHER" id="PTHR43423:SF3">
    <property type="entry name" value="PHOSPHATE IMPORT ATP-BINDING PROTEIN PSTB"/>
    <property type="match status" value="1"/>
</dbReference>
<evidence type="ECO:0000313" key="10">
    <source>
        <dbReference type="Proteomes" id="UP000035337"/>
    </source>
</evidence>
<dbReference type="PROSITE" id="PS50893">
    <property type="entry name" value="ABC_TRANSPORTER_2"/>
    <property type="match status" value="1"/>
</dbReference>
<keyword evidence="1" id="KW-1003">Cell membrane</keyword>
<dbReference type="GO" id="GO:0035435">
    <property type="term" value="P:phosphate ion transmembrane transport"/>
    <property type="evidence" value="ECO:0007669"/>
    <property type="project" value="InterPro"/>
</dbReference>
<evidence type="ECO:0000259" key="8">
    <source>
        <dbReference type="PROSITE" id="PS50893"/>
    </source>
</evidence>
<dbReference type="InterPro" id="IPR003593">
    <property type="entry name" value="AAA+_ATPase"/>
</dbReference>
<evidence type="ECO:0000256" key="7">
    <source>
        <dbReference type="ARBA" id="ARBA00023136"/>
    </source>
</evidence>
<keyword evidence="4" id="KW-0547">Nucleotide-binding</keyword>
<evidence type="ECO:0000313" key="9">
    <source>
        <dbReference type="EMBL" id="AKL98024.1"/>
    </source>
</evidence>
<evidence type="ECO:0000256" key="4">
    <source>
        <dbReference type="ARBA" id="ARBA00022741"/>
    </source>
</evidence>
<dbReference type="InterPro" id="IPR005670">
    <property type="entry name" value="PstB-like"/>
</dbReference>
<dbReference type="GO" id="GO:0016887">
    <property type="term" value="F:ATP hydrolysis activity"/>
    <property type="evidence" value="ECO:0007669"/>
    <property type="project" value="InterPro"/>
</dbReference>
<dbReference type="SUPFAM" id="SSF52540">
    <property type="entry name" value="P-loop containing nucleoside triphosphate hydrolases"/>
    <property type="match status" value="1"/>
</dbReference>
<accession>A0A0G3WKN3</accession>
<evidence type="ECO:0000256" key="2">
    <source>
        <dbReference type="ARBA" id="ARBA00022519"/>
    </source>
</evidence>
<dbReference type="Gene3D" id="3.40.50.300">
    <property type="entry name" value="P-loop containing nucleotide triphosphate hydrolases"/>
    <property type="match status" value="1"/>
</dbReference>
<evidence type="ECO:0000256" key="3">
    <source>
        <dbReference type="ARBA" id="ARBA00022592"/>
    </source>
</evidence>
<dbReference type="Pfam" id="PF00005">
    <property type="entry name" value="ABC_tran"/>
    <property type="match status" value="1"/>
</dbReference>
<feature type="domain" description="ABC transporter" evidence="8">
    <location>
        <begin position="4"/>
        <end position="246"/>
    </location>
</feature>
<dbReference type="GO" id="GO:0016020">
    <property type="term" value="C:membrane"/>
    <property type="evidence" value="ECO:0007669"/>
    <property type="project" value="InterPro"/>
</dbReference>
<dbReference type="CDD" id="cd03260">
    <property type="entry name" value="ABC_PstB_phosphate_transporter"/>
    <property type="match status" value="1"/>
</dbReference>
<evidence type="ECO:0000256" key="1">
    <source>
        <dbReference type="ARBA" id="ARBA00022475"/>
    </source>
</evidence>
<dbReference type="InterPro" id="IPR003439">
    <property type="entry name" value="ABC_transporter-like_ATP-bd"/>
</dbReference>
<keyword evidence="2" id="KW-0997">Cell inner membrane</keyword>
<keyword evidence="3" id="KW-0592">Phosphate transport</keyword>
<dbReference type="EMBL" id="CP009498">
    <property type="protein sequence ID" value="AKL98024.1"/>
    <property type="molecule type" value="Genomic_DNA"/>
</dbReference>
<reference evidence="9 10" key="1">
    <citation type="submission" date="2014-09" db="EMBL/GenBank/DDBJ databases">
        <title>Complete genome sequence of Endomicrobium proavitum.</title>
        <authorList>
            <person name="Zheng H."/>
        </authorList>
    </citation>
    <scope>NUCLEOTIDE SEQUENCE [LARGE SCALE GENOMIC DNA]</scope>
    <source>
        <strain evidence="9 10">Rsa215</strain>
    </source>
</reference>
<gene>
    <name evidence="9" type="primary">pstB</name>
    <name evidence="9" type="ORF">Epro_0645</name>
</gene>
<dbReference type="AlphaFoldDB" id="A0A0G3WKN3"/>
<dbReference type="PANTHER" id="PTHR43423">
    <property type="entry name" value="ABC TRANSPORTER I FAMILY MEMBER 17"/>
    <property type="match status" value="1"/>
</dbReference>
<dbReference type="GO" id="GO:0005315">
    <property type="term" value="F:phosphate transmembrane transporter activity"/>
    <property type="evidence" value="ECO:0007669"/>
    <property type="project" value="InterPro"/>
</dbReference>
<evidence type="ECO:0000256" key="5">
    <source>
        <dbReference type="ARBA" id="ARBA00022840"/>
    </source>
</evidence>
<evidence type="ECO:0000256" key="6">
    <source>
        <dbReference type="ARBA" id="ARBA00022967"/>
    </source>
</evidence>
<keyword evidence="7" id="KW-0472">Membrane</keyword>
<protein>
    <submittedName>
        <fullName evidence="9">Phosphate transporter subunit</fullName>
    </submittedName>
</protein>
<organism evidence="9 10">
    <name type="scientific">Endomicrobium proavitum</name>
    <dbReference type="NCBI Taxonomy" id="1408281"/>
    <lineage>
        <taxon>Bacteria</taxon>
        <taxon>Pseudomonadati</taxon>
        <taxon>Elusimicrobiota</taxon>
        <taxon>Endomicrobiia</taxon>
        <taxon>Endomicrobiales</taxon>
        <taxon>Endomicrobiaceae</taxon>
        <taxon>Endomicrobium</taxon>
    </lineage>
</organism>
<sequence length="251" mass="28492">MSKIDIKNFNLYYTNFHALKDINMSIQEKRITAMIGPSGCGKSTLLRSMNRINDTIEGVRTSGEINIQGKNIYSEKTDIDKLRRNVGMVFQRPNPFPISVYENVAFGLKVNRIESKKSSIDAIVEKSLKAVLLWDDIKDKLKKNALSLTLEQQQRLCIARVIAVRPQIILLDEPCSSLDPVSTQKIEELMLALKDKYTIVIVTHNMQQAARISQDTAFMLLGELIEFDKTEKIFTNPSKKETDDYVSGKFG</sequence>
<name>A0A0G3WKN3_9BACT</name>
<keyword evidence="10" id="KW-1185">Reference proteome</keyword>
<dbReference type="InterPro" id="IPR027417">
    <property type="entry name" value="P-loop_NTPase"/>
</dbReference>
<keyword evidence="6" id="KW-1278">Translocase</keyword>
<dbReference type="GO" id="GO:0005524">
    <property type="term" value="F:ATP binding"/>
    <property type="evidence" value="ECO:0007669"/>
    <property type="project" value="UniProtKB-KW"/>
</dbReference>
<dbReference type="NCBIfam" id="TIGR00972">
    <property type="entry name" value="3a0107s01c2"/>
    <property type="match status" value="1"/>
</dbReference>
<keyword evidence="5" id="KW-0067">ATP-binding</keyword>
<dbReference type="SMART" id="SM00382">
    <property type="entry name" value="AAA"/>
    <property type="match status" value="1"/>
</dbReference>
<dbReference type="Proteomes" id="UP000035337">
    <property type="component" value="Chromosome"/>
</dbReference>
<dbReference type="STRING" id="1408281.Epro_0645"/>
<proteinExistence type="predicted"/>
<keyword evidence="3" id="KW-0813">Transport</keyword>